<keyword evidence="7 10" id="KW-0408">Iron</keyword>
<feature type="binding site" description="axial binding residue" evidence="10">
    <location>
        <position position="61"/>
    </location>
    <ligand>
        <name>heme c</name>
        <dbReference type="ChEBI" id="CHEBI:61717"/>
        <label>1</label>
    </ligand>
    <ligandPart>
        <name>Fe</name>
        <dbReference type="ChEBI" id="CHEBI:18248"/>
    </ligandPart>
</feature>
<dbReference type="Pfam" id="PF13442">
    <property type="entry name" value="Cytochrome_CBB3"/>
    <property type="match status" value="1"/>
</dbReference>
<proteinExistence type="predicted"/>
<feature type="binding site" description="covalent" evidence="9">
    <location>
        <position position="336"/>
    </location>
    <ligand>
        <name>heme c</name>
        <dbReference type="ChEBI" id="CHEBI:61717"/>
        <label>3</label>
    </ligand>
</feature>
<dbReference type="EMBL" id="FOVF01000032">
    <property type="protein sequence ID" value="SFN57734.1"/>
    <property type="molecule type" value="Genomic_DNA"/>
</dbReference>
<dbReference type="GO" id="GO:0016614">
    <property type="term" value="F:oxidoreductase activity, acting on CH-OH group of donors"/>
    <property type="evidence" value="ECO:0007669"/>
    <property type="project" value="InterPro"/>
</dbReference>
<evidence type="ECO:0000256" key="7">
    <source>
        <dbReference type="ARBA" id="ARBA00023004"/>
    </source>
</evidence>
<reference evidence="12 13" key="1">
    <citation type="submission" date="2016-10" db="EMBL/GenBank/DDBJ databases">
        <authorList>
            <person name="de Groot N.N."/>
        </authorList>
    </citation>
    <scope>NUCLEOTIDE SEQUENCE [LARGE SCALE GENOMIC DNA]</scope>
    <source>
        <strain evidence="12 13">CGMCC 1.7659</strain>
    </source>
</reference>
<evidence type="ECO:0000256" key="6">
    <source>
        <dbReference type="ARBA" id="ARBA00022737"/>
    </source>
</evidence>
<dbReference type="PANTHER" id="PTHR35008:SF8">
    <property type="entry name" value="ALCOHOL DEHYDROGENASE CYTOCHROME C SUBUNIT"/>
    <property type="match status" value="1"/>
</dbReference>
<dbReference type="AlphaFoldDB" id="A0A1I5A5I1"/>
<name>A0A1I5A5I1_9GAMM</name>
<evidence type="ECO:0000256" key="9">
    <source>
        <dbReference type="PIRSR" id="PIRSR000018-50"/>
    </source>
</evidence>
<feature type="binding site" description="covalent" evidence="9">
    <location>
        <position position="57"/>
    </location>
    <ligand>
        <name>heme c</name>
        <dbReference type="ChEBI" id="CHEBI:61717"/>
        <label>1</label>
    </ligand>
</feature>
<evidence type="ECO:0000256" key="5">
    <source>
        <dbReference type="ARBA" id="ARBA00022729"/>
    </source>
</evidence>
<evidence type="ECO:0000256" key="8">
    <source>
        <dbReference type="ARBA" id="ARBA00023136"/>
    </source>
</evidence>
<evidence type="ECO:0000256" key="2">
    <source>
        <dbReference type="ARBA" id="ARBA00022475"/>
    </source>
</evidence>
<evidence type="ECO:0000313" key="12">
    <source>
        <dbReference type="EMBL" id="SFN57734.1"/>
    </source>
</evidence>
<feature type="domain" description="Cytochrome c" evidence="11">
    <location>
        <begin position="323"/>
        <end position="410"/>
    </location>
</feature>
<dbReference type="GO" id="GO:0005506">
    <property type="term" value="F:iron ion binding"/>
    <property type="evidence" value="ECO:0007669"/>
    <property type="project" value="InterPro"/>
</dbReference>
<keyword evidence="13" id="KW-1185">Reference proteome</keyword>
<dbReference type="Gene3D" id="1.10.760.10">
    <property type="entry name" value="Cytochrome c-like domain"/>
    <property type="match status" value="2"/>
</dbReference>
<feature type="binding site" description="covalent" evidence="9">
    <location>
        <position position="339"/>
    </location>
    <ligand>
        <name>heme c</name>
        <dbReference type="ChEBI" id="CHEBI:61717"/>
        <label>3</label>
    </ligand>
</feature>
<keyword evidence="8" id="KW-0472">Membrane</keyword>
<evidence type="ECO:0000256" key="1">
    <source>
        <dbReference type="ARBA" id="ARBA00004236"/>
    </source>
</evidence>
<feature type="binding site" description="axial binding residue" evidence="10">
    <location>
        <position position="340"/>
    </location>
    <ligand>
        <name>heme c</name>
        <dbReference type="ChEBI" id="CHEBI:61717"/>
        <label>3</label>
    </ligand>
    <ligandPart>
        <name>Fe</name>
        <dbReference type="ChEBI" id="CHEBI:18248"/>
    </ligandPart>
</feature>
<accession>A0A1I5A5I1</accession>
<dbReference type="GO" id="GO:0005886">
    <property type="term" value="C:plasma membrane"/>
    <property type="evidence" value="ECO:0007669"/>
    <property type="project" value="UniProtKB-SubCell"/>
</dbReference>
<keyword evidence="6" id="KW-0677">Repeat</keyword>
<feature type="domain" description="Cytochrome c" evidence="11">
    <location>
        <begin position="188"/>
        <end position="297"/>
    </location>
</feature>
<gene>
    <name evidence="12" type="ORF">SAMN05216289_13239</name>
</gene>
<comment type="subcellular location">
    <subcellularLocation>
        <location evidence="1">Cell membrane</location>
    </subcellularLocation>
</comment>
<dbReference type="Pfam" id="PF00034">
    <property type="entry name" value="Cytochrom_C"/>
    <property type="match status" value="1"/>
</dbReference>
<feature type="binding site" description="axial binding residue" evidence="10">
    <location>
        <position position="207"/>
    </location>
    <ligand>
        <name>heme c</name>
        <dbReference type="ChEBI" id="CHEBI:61717"/>
        <label>2</label>
    </ligand>
    <ligandPart>
        <name>Fe</name>
        <dbReference type="ChEBI" id="CHEBI:18248"/>
    </ligandPart>
</feature>
<keyword evidence="5" id="KW-0732">Signal</keyword>
<dbReference type="InterPro" id="IPR009056">
    <property type="entry name" value="Cyt_c-like_dom"/>
</dbReference>
<feature type="binding site" description="covalent" evidence="9">
    <location>
        <position position="60"/>
    </location>
    <ligand>
        <name>heme c</name>
        <dbReference type="ChEBI" id="CHEBI:61717"/>
        <label>1</label>
    </ligand>
</feature>
<evidence type="ECO:0000259" key="11">
    <source>
        <dbReference type="PROSITE" id="PS51007"/>
    </source>
</evidence>
<sequence length="433" mass="45631">MFKRVILFLLALIVVGIAGVFVLAWHPSYEPIEPPAAASFDAGQVQRGEMLASAGYCATCHTAKGGARNAGGYPLKTGFGTIHSTNITPDPATGIGTWSEAAFARAMREGIARDGSELYPAFPFDHFTRLSDEDVAALYAYLMSQAAVSAPAKDNKLPFPLNIRALQAGWKLLFLDQGRFEPVAGKSEEWNRGAYLAEGLGHCGACHTPRNALGAEKSGEHVYAGAFIDGWTAPALNAAQAAPLAWNADELFGFLRRGGTALHGVAAGPMSEVVHEGLSALPDSDIHALATYFAEVNGSDARSAESNARLATLVESGAPDPRARYDEGADLYRSACAACHYNSAHPPALLRPELALNSALSEAVPTNFIRVVLHGVGIGEGIPGAMMPPFDRALSDPEIAAIAAYLRDTMTDKPAWTDLSTRIAAVRQGGSGS</sequence>
<organism evidence="12 13">
    <name type="scientific">Dokdonella immobilis</name>
    <dbReference type="NCBI Taxonomy" id="578942"/>
    <lineage>
        <taxon>Bacteria</taxon>
        <taxon>Pseudomonadati</taxon>
        <taxon>Pseudomonadota</taxon>
        <taxon>Gammaproteobacteria</taxon>
        <taxon>Lysobacterales</taxon>
        <taxon>Rhodanobacteraceae</taxon>
        <taxon>Dokdonella</taxon>
    </lineage>
</organism>
<dbReference type="InterPro" id="IPR014353">
    <property type="entry name" value="Membr-bd_ADH_cyt_c"/>
</dbReference>
<dbReference type="InterPro" id="IPR051459">
    <property type="entry name" value="Cytochrome_c-type_DH"/>
</dbReference>
<dbReference type="PROSITE" id="PS51007">
    <property type="entry name" value="CYTC"/>
    <property type="match status" value="3"/>
</dbReference>
<protein>
    <submittedName>
        <fullName evidence="12">Cytochrome c, mono-and diheme variants</fullName>
    </submittedName>
</protein>
<dbReference type="OrthoDB" id="9811281at2"/>
<evidence type="ECO:0000256" key="10">
    <source>
        <dbReference type="PIRSR" id="PIRSR000018-51"/>
    </source>
</evidence>
<dbReference type="Proteomes" id="UP000198575">
    <property type="component" value="Unassembled WGS sequence"/>
</dbReference>
<dbReference type="PANTHER" id="PTHR35008">
    <property type="entry name" value="BLL4482 PROTEIN-RELATED"/>
    <property type="match status" value="1"/>
</dbReference>
<dbReference type="InterPro" id="IPR036909">
    <property type="entry name" value="Cyt_c-like_dom_sf"/>
</dbReference>
<dbReference type="STRING" id="578942.SAMN05216289_13239"/>
<keyword evidence="4 10" id="KW-0479">Metal-binding</keyword>
<dbReference type="GO" id="GO:0009055">
    <property type="term" value="F:electron transfer activity"/>
    <property type="evidence" value="ECO:0007669"/>
    <property type="project" value="InterPro"/>
</dbReference>
<feature type="domain" description="Cytochrome c" evidence="11">
    <location>
        <begin position="43"/>
        <end position="146"/>
    </location>
</feature>
<dbReference type="PIRSF" id="PIRSF000018">
    <property type="entry name" value="Mb_ADH_cyt_c"/>
    <property type="match status" value="1"/>
</dbReference>
<keyword evidence="2" id="KW-1003">Cell membrane</keyword>
<dbReference type="GO" id="GO:0020037">
    <property type="term" value="F:heme binding"/>
    <property type="evidence" value="ECO:0007669"/>
    <property type="project" value="InterPro"/>
</dbReference>
<keyword evidence="3 9" id="KW-0349">Heme</keyword>
<feature type="binding site" description="covalent" evidence="9">
    <location>
        <position position="206"/>
    </location>
    <ligand>
        <name>heme c</name>
        <dbReference type="ChEBI" id="CHEBI:61717"/>
        <label>2</label>
    </ligand>
</feature>
<comment type="cofactor">
    <cofactor evidence="9">
        <name>heme c</name>
        <dbReference type="ChEBI" id="CHEBI:61717"/>
    </cofactor>
    <text evidence="9">Binds 3 heme c groups covalently per subunit.</text>
</comment>
<dbReference type="RefSeq" id="WP_092410108.1">
    <property type="nucleotide sequence ID" value="NZ_FOVF01000032.1"/>
</dbReference>
<dbReference type="SUPFAM" id="SSF46626">
    <property type="entry name" value="Cytochrome c"/>
    <property type="match status" value="3"/>
</dbReference>
<evidence type="ECO:0000256" key="4">
    <source>
        <dbReference type="ARBA" id="ARBA00022723"/>
    </source>
</evidence>
<feature type="binding site" description="covalent" evidence="9">
    <location>
        <position position="203"/>
    </location>
    <ligand>
        <name>heme c</name>
        <dbReference type="ChEBI" id="CHEBI:61717"/>
        <label>2</label>
    </ligand>
</feature>
<evidence type="ECO:0000256" key="3">
    <source>
        <dbReference type="ARBA" id="ARBA00022617"/>
    </source>
</evidence>
<evidence type="ECO:0000313" key="13">
    <source>
        <dbReference type="Proteomes" id="UP000198575"/>
    </source>
</evidence>